<proteinExistence type="predicted"/>
<evidence type="ECO:0000313" key="3">
    <source>
        <dbReference type="Proteomes" id="UP001497392"/>
    </source>
</evidence>
<dbReference type="EMBL" id="CAXHTA020000002">
    <property type="protein sequence ID" value="CAL5219581.1"/>
    <property type="molecule type" value="Genomic_DNA"/>
</dbReference>
<dbReference type="Gene3D" id="3.40.50.1110">
    <property type="entry name" value="SGNH hydrolase"/>
    <property type="match status" value="1"/>
</dbReference>
<dbReference type="InterPro" id="IPR036514">
    <property type="entry name" value="SGNH_hydro_sf"/>
</dbReference>
<keyword evidence="1" id="KW-0732">Signal</keyword>
<feature type="signal peptide" evidence="1">
    <location>
        <begin position="1"/>
        <end position="23"/>
    </location>
</feature>
<feature type="chain" id="PRO_5045273507" evidence="1">
    <location>
        <begin position="24"/>
        <end position="314"/>
    </location>
</feature>
<sequence>MQARAVSVVYLIPILLSVSRVPALSSSIDCPPRNQCDFGRLPGFWREDEWPQWQVVDSCCRLEDLVGRSLRSPANFSHDDGVKASVLIFGDSVERITLHDLCKQGTYENWGHEANLFHSCRRGDLLVSRQSMIGVAPEGPYHMNYTGTPTERIENGFASHRALTGREPDAVVFSSFLWDMQRWGRFFPDKLQERGLSAETIEEWAANLEAVLERSPAAAVHAYKTTVPPLLQDCQSAEGSFEAAAMGKRAHVLALNAVSRHLAAVQGWQAVDMEALVAPFSEREYLRDLHHPAKPISMTALNLILNLAYSRLGL</sequence>
<protein>
    <submittedName>
        <fullName evidence="2">G1441 protein</fullName>
    </submittedName>
</protein>
<comment type="caution">
    <text evidence="2">The sequence shown here is derived from an EMBL/GenBank/DDBJ whole genome shotgun (WGS) entry which is preliminary data.</text>
</comment>
<evidence type="ECO:0000256" key="1">
    <source>
        <dbReference type="SAM" id="SignalP"/>
    </source>
</evidence>
<keyword evidence="3" id="KW-1185">Reference proteome</keyword>
<reference evidence="2 3" key="1">
    <citation type="submission" date="2024-06" db="EMBL/GenBank/DDBJ databases">
        <authorList>
            <person name="Kraege A."/>
            <person name="Thomma B."/>
        </authorList>
    </citation>
    <scope>NUCLEOTIDE SEQUENCE [LARGE SCALE GENOMIC DNA]</scope>
</reference>
<name>A0ABP1FJM8_9CHLO</name>
<accession>A0ABP1FJM8</accession>
<dbReference type="Proteomes" id="UP001497392">
    <property type="component" value="Unassembled WGS sequence"/>
</dbReference>
<organism evidence="2 3">
    <name type="scientific">Coccomyxa viridis</name>
    <dbReference type="NCBI Taxonomy" id="1274662"/>
    <lineage>
        <taxon>Eukaryota</taxon>
        <taxon>Viridiplantae</taxon>
        <taxon>Chlorophyta</taxon>
        <taxon>core chlorophytes</taxon>
        <taxon>Trebouxiophyceae</taxon>
        <taxon>Trebouxiophyceae incertae sedis</taxon>
        <taxon>Coccomyxaceae</taxon>
        <taxon>Coccomyxa</taxon>
    </lineage>
</organism>
<evidence type="ECO:0000313" key="2">
    <source>
        <dbReference type="EMBL" id="CAL5219581.1"/>
    </source>
</evidence>
<gene>
    <name evidence="2" type="primary">g1441</name>
    <name evidence="2" type="ORF">VP750_LOCUS1240</name>
</gene>